<organism evidence="1 2">
    <name type="scientific">Plutella xylostella</name>
    <name type="common">Diamondback moth</name>
    <name type="synonym">Plutella maculipennis</name>
    <dbReference type="NCBI Taxonomy" id="51655"/>
    <lineage>
        <taxon>Eukaryota</taxon>
        <taxon>Metazoa</taxon>
        <taxon>Ecdysozoa</taxon>
        <taxon>Arthropoda</taxon>
        <taxon>Hexapoda</taxon>
        <taxon>Insecta</taxon>
        <taxon>Pterygota</taxon>
        <taxon>Neoptera</taxon>
        <taxon>Endopterygota</taxon>
        <taxon>Lepidoptera</taxon>
        <taxon>Glossata</taxon>
        <taxon>Ditrysia</taxon>
        <taxon>Yponomeutoidea</taxon>
        <taxon>Plutellidae</taxon>
        <taxon>Plutella</taxon>
    </lineage>
</organism>
<name>A0A8S4ELF2_PLUXY</name>
<dbReference type="PROSITE" id="PS50896">
    <property type="entry name" value="LISH"/>
    <property type="match status" value="1"/>
</dbReference>
<sequence length="78" mass="8799">MSQMRKIETKEALFRVRKRILKYLVHAFLRQEGFLTTADSLVTEAGLTGEYEVCDNIDLDIILQVSSLVVLGQLPGNC</sequence>
<accession>A0A8S4ELF2</accession>
<gene>
    <name evidence="1" type="ORF">PLXY2_LOCUS6075</name>
</gene>
<dbReference type="InterPro" id="IPR006594">
    <property type="entry name" value="LisH"/>
</dbReference>
<dbReference type="EMBL" id="CAJHNJ030000019">
    <property type="protein sequence ID" value="CAG9116681.1"/>
    <property type="molecule type" value="Genomic_DNA"/>
</dbReference>
<keyword evidence="2" id="KW-1185">Reference proteome</keyword>
<evidence type="ECO:0000313" key="2">
    <source>
        <dbReference type="Proteomes" id="UP000653454"/>
    </source>
</evidence>
<protein>
    <submittedName>
        <fullName evidence="1">(diamondback moth) hypothetical protein</fullName>
    </submittedName>
</protein>
<comment type="caution">
    <text evidence="1">The sequence shown here is derived from an EMBL/GenBank/DDBJ whole genome shotgun (WGS) entry which is preliminary data.</text>
</comment>
<proteinExistence type="predicted"/>
<dbReference type="AlphaFoldDB" id="A0A8S4ELF2"/>
<evidence type="ECO:0000313" key="1">
    <source>
        <dbReference type="EMBL" id="CAG9116681.1"/>
    </source>
</evidence>
<dbReference type="Proteomes" id="UP000653454">
    <property type="component" value="Unassembled WGS sequence"/>
</dbReference>
<reference evidence="1" key="1">
    <citation type="submission" date="2020-11" db="EMBL/GenBank/DDBJ databases">
        <authorList>
            <person name="Whiteford S."/>
        </authorList>
    </citation>
    <scope>NUCLEOTIDE SEQUENCE</scope>
</reference>